<feature type="binding site" evidence="11">
    <location>
        <position position="52"/>
    </location>
    <ligand>
        <name>substrate</name>
    </ligand>
</feature>
<comment type="function">
    <text evidence="11">Catalyzes the conversion of dihydroorotate to orotate.</text>
</comment>
<protein>
    <recommendedName>
        <fullName evidence="11">Dihydroorotate dehydrogenase</fullName>
        <shortName evidence="11">DHOD</shortName>
        <shortName evidence="11">DHODase</shortName>
        <shortName evidence="11">DHOdehase</shortName>
        <ecNumber evidence="11">1.3.-.-</ecNumber>
    </recommendedName>
</protein>
<dbReference type="GO" id="GO:0006207">
    <property type="term" value="P:'de novo' pyrimidine nucleobase biosynthetic process"/>
    <property type="evidence" value="ECO:0007669"/>
    <property type="project" value="InterPro"/>
</dbReference>
<proteinExistence type="inferred from homology"/>
<evidence type="ECO:0000313" key="13">
    <source>
        <dbReference type="EMBL" id="MBF8808056.1"/>
    </source>
</evidence>
<evidence type="ECO:0000256" key="5">
    <source>
        <dbReference type="ARBA" id="ARBA00011738"/>
    </source>
</evidence>
<keyword evidence="9 11" id="KW-0665">Pyrimidine biosynthesis</keyword>
<evidence type="ECO:0000256" key="11">
    <source>
        <dbReference type="HAMAP-Rule" id="MF_00224"/>
    </source>
</evidence>
<evidence type="ECO:0000256" key="10">
    <source>
        <dbReference type="ARBA" id="ARBA00023002"/>
    </source>
</evidence>
<accession>A0A931AVI7</accession>
<keyword evidence="8 11" id="KW-0288">FMN</keyword>
<dbReference type="InterPro" id="IPR012135">
    <property type="entry name" value="Dihydroorotate_DH_1_2"/>
</dbReference>
<dbReference type="CDD" id="cd04741">
    <property type="entry name" value="DHOD_1A_like"/>
    <property type="match status" value="1"/>
</dbReference>
<dbReference type="PANTHER" id="PTHR48109">
    <property type="entry name" value="DIHYDROOROTATE DEHYDROGENASE (QUINONE), MITOCHONDRIAL-RELATED"/>
    <property type="match status" value="1"/>
</dbReference>
<dbReference type="InterPro" id="IPR013785">
    <property type="entry name" value="Aldolase_TIM"/>
</dbReference>
<dbReference type="Proteomes" id="UP000637757">
    <property type="component" value="Unassembled WGS sequence"/>
</dbReference>
<feature type="binding site" evidence="11">
    <location>
        <position position="136"/>
    </location>
    <ligand>
        <name>substrate</name>
    </ligand>
</feature>
<dbReference type="PROSITE" id="PS00912">
    <property type="entry name" value="DHODEHASE_2"/>
    <property type="match status" value="1"/>
</dbReference>
<keyword evidence="10 11" id="KW-0560">Oxidoreductase</keyword>
<feature type="binding site" evidence="11">
    <location>
        <position position="28"/>
    </location>
    <ligand>
        <name>FMN</name>
        <dbReference type="ChEBI" id="CHEBI:58210"/>
    </ligand>
</feature>
<comment type="caution">
    <text evidence="13">The sequence shown here is derived from an EMBL/GenBank/DDBJ whole genome shotgun (WGS) entry which is preliminary data.</text>
</comment>
<dbReference type="InterPro" id="IPR023359">
    <property type="entry name" value="Dihydro_DH_chainA_dom2"/>
</dbReference>
<comment type="pathway">
    <text evidence="3 11">Pyrimidine metabolism; UMP biosynthesis via de novo pathway.</text>
</comment>
<evidence type="ECO:0000256" key="2">
    <source>
        <dbReference type="ARBA" id="ARBA00004496"/>
    </source>
</evidence>
<dbReference type="FunFam" id="3.20.20.70:FF:000027">
    <property type="entry name" value="Dihydropyrimidine dehydrogenase [NADP(+)]"/>
    <property type="match status" value="1"/>
</dbReference>
<dbReference type="EC" id="1.3.-.-" evidence="11"/>
<feature type="binding site" evidence="11">
    <location>
        <position position="230"/>
    </location>
    <ligand>
        <name>FMN</name>
        <dbReference type="ChEBI" id="CHEBI:58210"/>
    </ligand>
</feature>
<reference evidence="13" key="1">
    <citation type="submission" date="2020-09" db="EMBL/GenBank/DDBJ databases">
        <title>Genomic insights into the novelty and pathogenicity of a unique biofilm-forming Enterococcus sp. bacteria (Enterococcus lacertideformus) identified in reptiles.</title>
        <authorList>
            <person name="Agius J.E."/>
            <person name="Phalen D.N."/>
            <person name="Rose K."/>
            <person name="Eden J.-S."/>
        </authorList>
    </citation>
    <scope>NUCLEOTIDE SEQUENCE</scope>
    <source>
        <strain evidence="13">PHRS 0518</strain>
    </source>
</reference>
<sequence length="320" mass="36022">MIHQRRECLDLRNDFFNHNFANPFMNASGVHCMTTAELEELARSKAGAFITKSCTINERSGNPEPRYYDVPLGSINSMGLPNLGFKYYLDYAQNYEKQPSNKQPLFFSIAGMSATENLEMLCMIENSDFQGITELNLSCPNVPGKPQLAYDFDATFELLKQVFSHFTKPLGIKLPPYFDLAHFDQMAEILNQFLLTYVNSINSIGNGLYIDPQSERVVIKPEEGFGGLGGEYVKPTALANVRAFYTRLNPEIKIIGTGGIRNGQDAFEHLLCGATMLQIGTELHKEGPTIFDRISQELELIIKEKGYQTIDDFRGKLKTL</sequence>
<feature type="binding site" evidence="11">
    <location>
        <position position="136"/>
    </location>
    <ligand>
        <name>FMN</name>
        <dbReference type="ChEBI" id="CHEBI:58210"/>
    </ligand>
</feature>
<evidence type="ECO:0000256" key="3">
    <source>
        <dbReference type="ARBA" id="ARBA00004725"/>
    </source>
</evidence>
<keyword evidence="7 11" id="KW-0285">Flavoprotein</keyword>
<dbReference type="Gene3D" id="2.30.26.10">
    <property type="entry name" value="Dihydroorotate Dehydrogenase A, chain A, domain 2"/>
    <property type="match status" value="1"/>
</dbReference>
<gene>
    <name evidence="11" type="primary">pyrD</name>
    <name evidence="13" type="ORF">IC227_06615</name>
</gene>
<comment type="similarity">
    <text evidence="4 11">Belongs to the dihydroorotate dehydrogenase family. Type 1 subfamily.</text>
</comment>
<comment type="catalytic activity">
    <reaction evidence="1">
        <text>(S)-dihydroorotate + fumarate = orotate + succinate</text>
        <dbReference type="Rhea" id="RHEA:30059"/>
        <dbReference type="ChEBI" id="CHEBI:29806"/>
        <dbReference type="ChEBI" id="CHEBI:30031"/>
        <dbReference type="ChEBI" id="CHEBI:30839"/>
        <dbReference type="ChEBI" id="CHEBI:30864"/>
        <dbReference type="EC" id="1.3.98.1"/>
    </reaction>
</comment>
<dbReference type="AlphaFoldDB" id="A0A931AVI7"/>
<keyword evidence="6 11" id="KW-0963">Cytoplasm</keyword>
<feature type="binding site" evidence="11">
    <location>
        <position position="201"/>
    </location>
    <ligand>
        <name>FMN</name>
        <dbReference type="ChEBI" id="CHEBI:58210"/>
    </ligand>
</feature>
<feature type="active site" description="Nucleophile" evidence="11">
    <location>
        <position position="139"/>
    </location>
</feature>
<dbReference type="SUPFAM" id="SSF51395">
    <property type="entry name" value="FMN-linked oxidoreductases"/>
    <property type="match status" value="1"/>
</dbReference>
<dbReference type="Gene3D" id="3.20.20.70">
    <property type="entry name" value="Aldolase class I"/>
    <property type="match status" value="1"/>
</dbReference>
<evidence type="ECO:0000259" key="12">
    <source>
        <dbReference type="Pfam" id="PF01180"/>
    </source>
</evidence>
<evidence type="ECO:0000256" key="8">
    <source>
        <dbReference type="ARBA" id="ARBA00022643"/>
    </source>
</evidence>
<evidence type="ECO:0000256" key="1">
    <source>
        <dbReference type="ARBA" id="ARBA00001694"/>
    </source>
</evidence>
<comment type="subunit">
    <text evidence="5">Homodimer.</text>
</comment>
<comment type="catalytic activity">
    <reaction evidence="11">
        <text>(S)-dihydroorotate + A = orotate + AH2</text>
        <dbReference type="Rhea" id="RHEA:18073"/>
        <dbReference type="ChEBI" id="CHEBI:13193"/>
        <dbReference type="ChEBI" id="CHEBI:17499"/>
        <dbReference type="ChEBI" id="CHEBI:30839"/>
        <dbReference type="ChEBI" id="CHEBI:30864"/>
    </reaction>
</comment>
<feature type="binding site" evidence="11">
    <location>
        <begin position="76"/>
        <end position="80"/>
    </location>
    <ligand>
        <name>substrate</name>
    </ligand>
</feature>
<feature type="binding site" evidence="11">
    <location>
        <begin position="280"/>
        <end position="281"/>
    </location>
    <ligand>
        <name>FMN</name>
        <dbReference type="ChEBI" id="CHEBI:58210"/>
    </ligand>
</feature>
<evidence type="ECO:0000256" key="4">
    <source>
        <dbReference type="ARBA" id="ARBA00008008"/>
    </source>
</evidence>
<dbReference type="GO" id="GO:0005737">
    <property type="term" value="C:cytoplasm"/>
    <property type="evidence" value="ECO:0007669"/>
    <property type="project" value="UniProtKB-SubCell"/>
</dbReference>
<comment type="subcellular location">
    <subcellularLocation>
        <location evidence="2 11">Cytoplasm</location>
    </subcellularLocation>
</comment>
<evidence type="ECO:0000313" key="14">
    <source>
        <dbReference type="Proteomes" id="UP000637757"/>
    </source>
</evidence>
<feature type="binding site" evidence="11">
    <location>
        <begin position="52"/>
        <end position="53"/>
    </location>
    <ligand>
        <name>FMN</name>
        <dbReference type="ChEBI" id="CHEBI:58210"/>
    </ligand>
</feature>
<dbReference type="InterPro" id="IPR050074">
    <property type="entry name" value="DHO_dehydrogenase"/>
</dbReference>
<dbReference type="GO" id="GO:0044205">
    <property type="term" value="P:'de novo' UMP biosynthetic process"/>
    <property type="evidence" value="ECO:0007669"/>
    <property type="project" value="UniProtKB-UniRule"/>
</dbReference>
<feature type="binding site" evidence="11">
    <location>
        <position position="173"/>
    </location>
    <ligand>
        <name>FMN</name>
        <dbReference type="ChEBI" id="CHEBI:58210"/>
    </ligand>
</feature>
<dbReference type="HAMAP" id="MF_00224">
    <property type="entry name" value="DHO_dh_type1"/>
    <property type="match status" value="1"/>
</dbReference>
<evidence type="ECO:0000256" key="6">
    <source>
        <dbReference type="ARBA" id="ARBA00022490"/>
    </source>
</evidence>
<dbReference type="InterPro" id="IPR024920">
    <property type="entry name" value="Dihydroorotate_DH_1"/>
</dbReference>
<dbReference type="PIRSF" id="PIRSF000164">
    <property type="entry name" value="DHO_oxidase"/>
    <property type="match status" value="1"/>
</dbReference>
<keyword evidence="14" id="KW-1185">Reference proteome</keyword>
<evidence type="ECO:0000256" key="9">
    <source>
        <dbReference type="ARBA" id="ARBA00022975"/>
    </source>
</evidence>
<dbReference type="EMBL" id="JADAKE010000016">
    <property type="protein sequence ID" value="MBF8808056.1"/>
    <property type="molecule type" value="Genomic_DNA"/>
</dbReference>
<evidence type="ECO:0000256" key="7">
    <source>
        <dbReference type="ARBA" id="ARBA00022630"/>
    </source>
</evidence>
<feature type="domain" description="Dihydroorotate dehydrogenase catalytic" evidence="12">
    <location>
        <begin position="11"/>
        <end position="299"/>
    </location>
</feature>
<comment type="caution">
    <text evidence="11">Lacks conserved residue(s) required for the propagation of feature annotation.</text>
</comment>
<dbReference type="Pfam" id="PF01180">
    <property type="entry name" value="DHO_dh"/>
    <property type="match status" value="1"/>
</dbReference>
<organism evidence="13 14">
    <name type="scientific">Enterococcus lacertideformus</name>
    <dbReference type="NCBI Taxonomy" id="2771493"/>
    <lineage>
        <taxon>Bacteria</taxon>
        <taxon>Bacillati</taxon>
        <taxon>Bacillota</taxon>
        <taxon>Bacilli</taxon>
        <taxon>Lactobacillales</taxon>
        <taxon>Enterococcaceae</taxon>
        <taxon>Enterococcus</taxon>
    </lineage>
</organism>
<comment type="cofactor">
    <cofactor evidence="11">
        <name>FMN</name>
        <dbReference type="ChEBI" id="CHEBI:58210"/>
    </cofactor>
    <text evidence="11">Binds 1 FMN per subunit.</text>
</comment>
<dbReference type="GO" id="GO:1990663">
    <property type="term" value="F:dihydroorotate dehydrogenase (fumarate) activity"/>
    <property type="evidence" value="ECO:0007669"/>
    <property type="project" value="UniProtKB-EC"/>
</dbReference>
<name>A0A931AVI7_9ENTE</name>
<feature type="binding site" evidence="11">
    <location>
        <begin position="202"/>
        <end position="203"/>
    </location>
    <ligand>
        <name>substrate</name>
    </ligand>
</feature>
<dbReference type="InterPro" id="IPR033886">
    <property type="entry name" value="DHOD_1A"/>
</dbReference>
<dbReference type="InterPro" id="IPR001295">
    <property type="entry name" value="Dihydroorotate_DH_CS"/>
</dbReference>
<dbReference type="NCBIfam" id="NF002702">
    <property type="entry name" value="PRK02506.1"/>
    <property type="match status" value="1"/>
</dbReference>
<dbReference type="InterPro" id="IPR005720">
    <property type="entry name" value="Dihydroorotate_DH_cat"/>
</dbReference>
<feature type="binding site" evidence="11">
    <location>
        <begin position="258"/>
        <end position="259"/>
    </location>
    <ligand>
        <name>FMN</name>
        <dbReference type="ChEBI" id="CHEBI:58210"/>
    </ligand>
</feature>
<dbReference type="PANTHER" id="PTHR48109:SF1">
    <property type="entry name" value="DIHYDROOROTATE DEHYDROGENASE (FUMARATE)"/>
    <property type="match status" value="1"/>
</dbReference>